<feature type="compositionally biased region" description="Basic and acidic residues" evidence="2">
    <location>
        <begin position="202"/>
        <end position="212"/>
    </location>
</feature>
<feature type="region of interest" description="Disordered" evidence="2">
    <location>
        <begin position="1"/>
        <end position="21"/>
    </location>
</feature>
<dbReference type="Gene3D" id="3.40.50.1820">
    <property type="entry name" value="alpha/beta hydrolase"/>
    <property type="match status" value="1"/>
</dbReference>
<accession>A0ABX0JQX6</accession>
<gene>
    <name evidence="4" type="ORF">GOB93_11200</name>
</gene>
<feature type="region of interest" description="Disordered" evidence="2">
    <location>
        <begin position="202"/>
        <end position="230"/>
    </location>
</feature>
<evidence type="ECO:0000256" key="2">
    <source>
        <dbReference type="SAM" id="MobiDB-lite"/>
    </source>
</evidence>
<evidence type="ECO:0000259" key="3">
    <source>
        <dbReference type="Pfam" id="PF07859"/>
    </source>
</evidence>
<feature type="compositionally biased region" description="Pro residues" evidence="2">
    <location>
        <begin position="10"/>
        <end position="20"/>
    </location>
</feature>
<keyword evidence="1 4" id="KW-0378">Hydrolase</keyword>
<dbReference type="InterPro" id="IPR029058">
    <property type="entry name" value="AB_hydrolase_fold"/>
</dbReference>
<dbReference type="PANTHER" id="PTHR48081:SF8">
    <property type="entry name" value="ALPHA_BETA HYDROLASE FOLD-3 DOMAIN-CONTAINING PROTEIN-RELATED"/>
    <property type="match status" value="1"/>
</dbReference>
<reference evidence="4 5" key="1">
    <citation type="journal article" date="2020" name="Int. J. Syst. Evol. Microbiol.">
        <title>Novel acetic acid bacteria from cider fermentations: Acetobacter conturbans sp. nov. and Acetobacter fallax sp. nov.</title>
        <authorList>
            <person name="Sombolestani A.S."/>
            <person name="Cleenwerck I."/>
            <person name="Cnockaert M."/>
            <person name="Borremans W."/>
            <person name="Wieme A.D."/>
            <person name="De Vuyst L."/>
            <person name="Vandamme P."/>
        </authorList>
    </citation>
    <scope>NUCLEOTIDE SEQUENCE [LARGE SCALE GENOMIC DNA]</scope>
    <source>
        <strain evidence="4 5">LMG 30640</strain>
    </source>
</reference>
<dbReference type="PANTHER" id="PTHR48081">
    <property type="entry name" value="AB HYDROLASE SUPERFAMILY PROTEIN C4A8.06C"/>
    <property type="match status" value="1"/>
</dbReference>
<dbReference type="SUPFAM" id="SSF53474">
    <property type="entry name" value="alpha/beta-Hydrolases"/>
    <property type="match status" value="1"/>
</dbReference>
<name>A0ABX0JQX6_9PROT</name>
<organism evidence="4 5">
    <name type="scientific">Acetobacter musti</name>
    <dbReference type="NCBI Taxonomy" id="864732"/>
    <lineage>
        <taxon>Bacteria</taxon>
        <taxon>Pseudomonadati</taxon>
        <taxon>Pseudomonadota</taxon>
        <taxon>Alphaproteobacteria</taxon>
        <taxon>Acetobacterales</taxon>
        <taxon>Acetobacteraceae</taxon>
        <taxon>Acetobacter</taxon>
    </lineage>
</organism>
<dbReference type="InterPro" id="IPR013094">
    <property type="entry name" value="AB_hydrolase_3"/>
</dbReference>
<dbReference type="EMBL" id="WOTB01000013">
    <property type="protein sequence ID" value="NHN85204.1"/>
    <property type="molecule type" value="Genomic_DNA"/>
</dbReference>
<proteinExistence type="predicted"/>
<evidence type="ECO:0000256" key="1">
    <source>
        <dbReference type="ARBA" id="ARBA00022801"/>
    </source>
</evidence>
<keyword evidence="5" id="KW-1185">Reference proteome</keyword>
<sequence length="370" mass="40709">MHQNVSPATPETPPAAPPENPRPDFITRLFLSFMNRRSTRATHSGAKHLLHRPAEPDHLETLARLRKAANRPSFPMGLSALPVRRVINLRVPGATELRPARLYIPYGKVRGAVLFLHGGGYVHCGLNSHHGICCRLARASGAAILSFDYRLAPENKFPDAFNDSLAALNWLAIEAWRWGGKVAVAGDSAGGTLSAALAQHVRDENRRARENQNADENQYSSENQPGTPATKPFPADLAFQVLIYPATHGEMTFPSRKAFARGYFLTMGMLEWYALQYVRTVADVASPIFSPGLHPDLKDLAPALIVTAEFDPLRDEAALYADDLRKAGVPVTYLCVPGTVHAFLNFYPVMWKGKRVLRLAGAALRKAFSE</sequence>
<protein>
    <submittedName>
        <fullName evidence="4">Alpha/beta hydrolase fold domain-containing protein</fullName>
    </submittedName>
</protein>
<feature type="compositionally biased region" description="Polar residues" evidence="2">
    <location>
        <begin position="214"/>
        <end position="227"/>
    </location>
</feature>
<evidence type="ECO:0000313" key="5">
    <source>
        <dbReference type="Proteomes" id="UP000635278"/>
    </source>
</evidence>
<feature type="domain" description="Alpha/beta hydrolase fold-3" evidence="3">
    <location>
        <begin position="113"/>
        <end position="344"/>
    </location>
</feature>
<dbReference type="RefSeq" id="WP_173583584.1">
    <property type="nucleotide sequence ID" value="NZ_WOTB01000013.1"/>
</dbReference>
<comment type="caution">
    <text evidence="4">The sequence shown here is derived from an EMBL/GenBank/DDBJ whole genome shotgun (WGS) entry which is preliminary data.</text>
</comment>
<dbReference type="Proteomes" id="UP000635278">
    <property type="component" value="Unassembled WGS sequence"/>
</dbReference>
<dbReference type="Pfam" id="PF07859">
    <property type="entry name" value="Abhydrolase_3"/>
    <property type="match status" value="1"/>
</dbReference>
<dbReference type="InterPro" id="IPR050300">
    <property type="entry name" value="GDXG_lipolytic_enzyme"/>
</dbReference>
<dbReference type="GO" id="GO:0016787">
    <property type="term" value="F:hydrolase activity"/>
    <property type="evidence" value="ECO:0007669"/>
    <property type="project" value="UniProtKB-KW"/>
</dbReference>
<evidence type="ECO:0000313" key="4">
    <source>
        <dbReference type="EMBL" id="NHN85204.1"/>
    </source>
</evidence>